<keyword evidence="4" id="KW-0677">Repeat</keyword>
<dbReference type="STRING" id="13249.T1HAE1"/>
<dbReference type="Gene3D" id="2.130.10.10">
    <property type="entry name" value="YVTN repeat-like/Quinoprotein amine dehydrogenase"/>
    <property type="match status" value="1"/>
</dbReference>
<dbReference type="Proteomes" id="UP000015103">
    <property type="component" value="Unassembled WGS sequence"/>
</dbReference>
<dbReference type="HOGENOM" id="CLU_366965_0_0_1"/>
<dbReference type="PROSITE" id="PS50294">
    <property type="entry name" value="WD_REPEATS_REGION"/>
    <property type="match status" value="1"/>
</dbReference>
<dbReference type="PROSITE" id="PS50082">
    <property type="entry name" value="WD_REPEATS_2"/>
    <property type="match status" value="1"/>
</dbReference>
<dbReference type="GO" id="GO:0005858">
    <property type="term" value="C:axonemal dynein complex"/>
    <property type="evidence" value="ECO:0007669"/>
    <property type="project" value="TreeGrafter"/>
</dbReference>
<dbReference type="eggNOG" id="KOG1587">
    <property type="taxonomic scope" value="Eukaryota"/>
</dbReference>
<accession>T1HAE1</accession>
<organism evidence="12 13">
    <name type="scientific">Rhodnius prolixus</name>
    <name type="common">Triatomid bug</name>
    <dbReference type="NCBI Taxonomy" id="13249"/>
    <lineage>
        <taxon>Eukaryota</taxon>
        <taxon>Metazoa</taxon>
        <taxon>Ecdysozoa</taxon>
        <taxon>Arthropoda</taxon>
        <taxon>Hexapoda</taxon>
        <taxon>Insecta</taxon>
        <taxon>Pterygota</taxon>
        <taxon>Neoptera</taxon>
        <taxon>Paraneoptera</taxon>
        <taxon>Hemiptera</taxon>
        <taxon>Heteroptera</taxon>
        <taxon>Panheteroptera</taxon>
        <taxon>Cimicomorpha</taxon>
        <taxon>Reduviidae</taxon>
        <taxon>Triatominae</taxon>
        <taxon>Rhodnius</taxon>
    </lineage>
</organism>
<evidence type="ECO:0000256" key="11">
    <source>
        <dbReference type="ARBA" id="ARBA00041557"/>
    </source>
</evidence>
<evidence type="ECO:0000313" key="12">
    <source>
        <dbReference type="EnsemblMetazoa" id="RPRC000996-PA"/>
    </source>
</evidence>
<evidence type="ECO:0000256" key="3">
    <source>
        <dbReference type="ARBA" id="ARBA00022574"/>
    </source>
</evidence>
<dbReference type="GO" id="GO:0003341">
    <property type="term" value="P:cilium movement"/>
    <property type="evidence" value="ECO:0007669"/>
    <property type="project" value="TreeGrafter"/>
</dbReference>
<dbReference type="PANTHER" id="PTHR12442:SF12">
    <property type="entry name" value="DYNEIN AXONEMAL INTERMEDIATE CHAIN 4"/>
    <property type="match status" value="1"/>
</dbReference>
<comment type="subcellular location">
    <subcellularLocation>
        <location evidence="1">Cytoplasm</location>
        <location evidence="1">Cytoskeleton</location>
        <location evidence="1">Flagellum axoneme</location>
    </subcellularLocation>
    <subcellularLocation>
        <location evidence="9">Dynein axonemal particle</location>
    </subcellularLocation>
</comment>
<dbReference type="RefSeq" id="XP_073983398.1">
    <property type="nucleotide sequence ID" value="XM_074127297.1"/>
</dbReference>
<dbReference type="AlphaFoldDB" id="T1HAE1"/>
<evidence type="ECO:0000256" key="1">
    <source>
        <dbReference type="ARBA" id="ARBA00004611"/>
    </source>
</evidence>
<dbReference type="SMART" id="SM00320">
    <property type="entry name" value="WD40"/>
    <property type="match status" value="6"/>
</dbReference>
<keyword evidence="3" id="KW-0853">WD repeat</keyword>
<dbReference type="InterPro" id="IPR015943">
    <property type="entry name" value="WD40/YVTN_repeat-like_dom_sf"/>
</dbReference>
<evidence type="ECO:0000256" key="6">
    <source>
        <dbReference type="ARBA" id="ARBA00023069"/>
    </source>
</evidence>
<dbReference type="InterPro" id="IPR036322">
    <property type="entry name" value="WD40_repeat_dom_sf"/>
</dbReference>
<evidence type="ECO:0000256" key="2">
    <source>
        <dbReference type="ARBA" id="ARBA00022490"/>
    </source>
</evidence>
<evidence type="ECO:0000256" key="8">
    <source>
        <dbReference type="ARBA" id="ARBA00023273"/>
    </source>
</evidence>
<sequence length="760" mass="88081">MEEMSDLAIKVKEFVTKKLKQECTTKSKQNKLLALNDDNLFKGMKIVKTFHPRFPYRFIKGNYDYTPMKIKDKKAQEFKIPIDMTDFASFFFSQKFLPSKFPIFFYDETSTMVTGLLTGYKYRYGAIPLEHLLQNYSKEKIDEKLPQKGMVVEMEPLKERETLVETFQVFLEETETFNLFSRVSSYVDPEEEPFIFYVKSPIGGNDIYHSVIKSKETDVVADTNEQDIPDDTNKKLEPVFFQSSYDNTACVMTPFTFEKAVDSEKCEFKSQSISVSPSDIYDSRAMFDVDEEKNKSIKVFHTNVNLRKRPTSVLDSPQFEYVYNTIERILDAHYYQKAQILFEHVHLIQDANVNHSLSPLITFQFPKNVGLKKVYEVTSLSWHPLNKNLIGVAYGKMHLEKKAKGLICIWNLKNPTFPERAYKFQVPIKCIAFSDQYLSALAIGFADGHVATINFLSKTLDIISDTSKLLSDYMAITHLEWFQSEDGDHYPVSSNEAGEIYIYNIKRDFVPELLLDFQKNVEPVKGVKQFTKHFSGNENKMLLKLPISTFTQHPKDKLFYLVGTFDGCIHICNLNYKTRTVDVFSAHEGPITNIEFHPEIKQFFLTSGCDYFIRVWCCKIFQPLVTFSARQQFLHGAKWCITNPLLIIGLSEMYIDVWDLRRINNTIPVATYENVERISYLTFNMSPFGQNLMVGDANGTVMLFAIAETESEPFFRPQIFFKGLSDHIKCRDPSLWARLLEVMPECEVEVHKELFDILEG</sequence>
<keyword evidence="8" id="KW-0966">Cell projection</keyword>
<keyword evidence="13" id="KW-1185">Reference proteome</keyword>
<keyword evidence="7" id="KW-0206">Cytoskeleton</keyword>
<keyword evidence="2" id="KW-0963">Cytoplasm</keyword>
<evidence type="ECO:0000256" key="4">
    <source>
        <dbReference type="ARBA" id="ARBA00022737"/>
    </source>
</evidence>
<name>T1HAE1_RHOPR</name>
<dbReference type="SUPFAM" id="SSF50978">
    <property type="entry name" value="WD40 repeat-like"/>
    <property type="match status" value="1"/>
</dbReference>
<keyword evidence="6" id="KW-0969">Cilium</keyword>
<dbReference type="InParanoid" id="T1HAE1"/>
<dbReference type="GO" id="GO:0045503">
    <property type="term" value="F:dynein light chain binding"/>
    <property type="evidence" value="ECO:0007669"/>
    <property type="project" value="TreeGrafter"/>
</dbReference>
<dbReference type="EnsemblMetazoa" id="RPRC000996-RA">
    <property type="protein sequence ID" value="RPRC000996-PA"/>
    <property type="gene ID" value="RPRC000996"/>
</dbReference>
<evidence type="ECO:0000313" key="13">
    <source>
        <dbReference type="Proteomes" id="UP000015103"/>
    </source>
</evidence>
<evidence type="ECO:0000256" key="7">
    <source>
        <dbReference type="ARBA" id="ARBA00023212"/>
    </source>
</evidence>
<evidence type="ECO:0000256" key="5">
    <source>
        <dbReference type="ARBA" id="ARBA00022846"/>
    </source>
</evidence>
<dbReference type="GO" id="GO:0045504">
    <property type="term" value="F:dynein heavy chain binding"/>
    <property type="evidence" value="ECO:0007669"/>
    <property type="project" value="TreeGrafter"/>
</dbReference>
<dbReference type="FunCoup" id="T1HAE1">
    <property type="interactions" value="13"/>
</dbReference>
<dbReference type="InterPro" id="IPR001680">
    <property type="entry name" value="WD40_rpt"/>
</dbReference>
<dbReference type="GeneID" id="141453739"/>
<keyword evidence="5" id="KW-0282">Flagellum</keyword>
<reference evidence="12" key="1">
    <citation type="submission" date="2015-05" db="UniProtKB">
        <authorList>
            <consortium name="EnsemblMetazoa"/>
        </authorList>
    </citation>
    <scope>IDENTIFICATION</scope>
</reference>
<dbReference type="Pfam" id="PF00400">
    <property type="entry name" value="WD40"/>
    <property type="match status" value="1"/>
</dbReference>
<dbReference type="EMBL" id="ACPB03019507">
    <property type="status" value="NOT_ANNOTATED_CDS"/>
    <property type="molecule type" value="Genomic_DNA"/>
</dbReference>
<evidence type="ECO:0000256" key="10">
    <source>
        <dbReference type="ARBA" id="ARBA00040002"/>
    </source>
</evidence>
<protein>
    <recommendedName>
        <fullName evidence="10">Dynein axonemal intermediate chain 4</fullName>
    </recommendedName>
    <alternativeName>
        <fullName evidence="11">WD repeat-containing protein 78</fullName>
    </alternativeName>
</protein>
<dbReference type="PANTHER" id="PTHR12442">
    <property type="entry name" value="DYNEIN INTERMEDIATE CHAIN"/>
    <property type="match status" value="1"/>
</dbReference>
<evidence type="ECO:0000256" key="9">
    <source>
        <dbReference type="ARBA" id="ARBA00024190"/>
    </source>
</evidence>
<proteinExistence type="predicted"/>
<dbReference type="VEuPathDB" id="VectorBase:RPRC000996"/>
<dbReference type="GO" id="GO:0120293">
    <property type="term" value="C:dynein axonemal particle"/>
    <property type="evidence" value="ECO:0007669"/>
    <property type="project" value="UniProtKB-SubCell"/>
</dbReference>
<dbReference type="InterPro" id="IPR050687">
    <property type="entry name" value="Dynein_IC"/>
</dbReference>